<dbReference type="EMBL" id="ANNX02000047">
    <property type="protein sequence ID" value="KYC36996.1"/>
    <property type="molecule type" value="Genomic_DNA"/>
</dbReference>
<reference evidence="1 2" key="1">
    <citation type="journal article" date="2013" name="Genome Biol. Evol.">
        <title>Genomes of Stigonematalean cyanobacteria (subsection V) and the evolution of oxygenic photosynthesis from prokaryotes to plastids.</title>
        <authorList>
            <person name="Dagan T."/>
            <person name="Roettger M."/>
            <person name="Stucken K."/>
            <person name="Landan G."/>
            <person name="Koch R."/>
            <person name="Major P."/>
            <person name="Gould S.B."/>
            <person name="Goremykin V.V."/>
            <person name="Rippka R."/>
            <person name="Tandeau de Marsac N."/>
            <person name="Gugger M."/>
            <person name="Lockhart P.J."/>
            <person name="Allen J.F."/>
            <person name="Brune I."/>
            <person name="Maus I."/>
            <person name="Puhler A."/>
            <person name="Martin W.F."/>
        </authorList>
    </citation>
    <scope>NUCLEOTIDE SEQUENCE [LARGE SCALE GENOMIC DNA]</scope>
    <source>
        <strain evidence="1 2">PCC 7110</strain>
    </source>
</reference>
<dbReference type="RefSeq" id="WP_017744266.1">
    <property type="nucleotide sequence ID" value="NZ_KQ976354.1"/>
</dbReference>
<organism evidence="1 2">
    <name type="scientific">Scytonema hofmannii PCC 7110</name>
    <dbReference type="NCBI Taxonomy" id="128403"/>
    <lineage>
        <taxon>Bacteria</taxon>
        <taxon>Bacillati</taxon>
        <taxon>Cyanobacteriota</taxon>
        <taxon>Cyanophyceae</taxon>
        <taxon>Nostocales</taxon>
        <taxon>Scytonemataceae</taxon>
        <taxon>Scytonema</taxon>
    </lineage>
</organism>
<comment type="caution">
    <text evidence="1">The sequence shown here is derived from an EMBL/GenBank/DDBJ whole genome shotgun (WGS) entry which is preliminary data.</text>
</comment>
<gene>
    <name evidence="1" type="ORF">WA1_45970</name>
</gene>
<keyword evidence="2" id="KW-1185">Reference proteome</keyword>
<name>A0A139WX36_9CYAN</name>
<evidence type="ECO:0000313" key="2">
    <source>
        <dbReference type="Proteomes" id="UP000076925"/>
    </source>
</evidence>
<evidence type="ECO:0000313" key="1">
    <source>
        <dbReference type="EMBL" id="KYC36996.1"/>
    </source>
</evidence>
<dbReference type="Proteomes" id="UP000076925">
    <property type="component" value="Unassembled WGS sequence"/>
</dbReference>
<protein>
    <submittedName>
        <fullName evidence="1">Uncharacterized protein</fullName>
    </submittedName>
</protein>
<accession>A0A139WX36</accession>
<dbReference type="AlphaFoldDB" id="A0A139WX36"/>
<sequence length="74" mass="8620">MIGDEISSGLLPSFSLNQKKPHVLHEVRRGMNFGEVKVRPPTNFSRREKREWGQYLDFLSLCWGDDQSNPQLFV</sequence>
<proteinExistence type="predicted"/>